<name>A0ABS3KPW2_9PROT</name>
<feature type="domain" description="Metallo-beta-lactamase" evidence="1">
    <location>
        <begin position="24"/>
        <end position="217"/>
    </location>
</feature>
<dbReference type="Proteomes" id="UP001518989">
    <property type="component" value="Unassembled WGS sequence"/>
</dbReference>
<dbReference type="CDD" id="cd16279">
    <property type="entry name" value="metallo-hydrolase-like_MBL-fold"/>
    <property type="match status" value="1"/>
</dbReference>
<evidence type="ECO:0000313" key="3">
    <source>
        <dbReference type="Proteomes" id="UP001518989"/>
    </source>
</evidence>
<keyword evidence="3" id="KW-1185">Reference proteome</keyword>
<dbReference type="SMART" id="SM00849">
    <property type="entry name" value="Lactamase_B"/>
    <property type="match status" value="1"/>
</dbReference>
<sequence>MLGGLDGSGDWGICDPADARNRRTRSSILIEGEDGQRLLVDAGPDLRAQLLAAQIRQVDALLITHGHADHIMGLDEIRPLNRVLGKAIPTFATEQTLGELRTRFDYIFRDPTPPAFYRPAATPMPVEPGQQRDIAGLDVRLFRQDHKVMDTLGLRIGRFAYSTDVVAMPDESLALLTGLHTWVVGCFQRRPHPVHANIDQVLQWVGQLKPQRTILTHMGNDMDWDWLQRNLPPGIEAAHDGQTITVPD</sequence>
<organism evidence="2 3">
    <name type="scientific">Roseomonas haemaphysalidis</name>
    <dbReference type="NCBI Taxonomy" id="2768162"/>
    <lineage>
        <taxon>Bacteria</taxon>
        <taxon>Pseudomonadati</taxon>
        <taxon>Pseudomonadota</taxon>
        <taxon>Alphaproteobacteria</taxon>
        <taxon>Acetobacterales</taxon>
        <taxon>Roseomonadaceae</taxon>
        <taxon>Roseomonas</taxon>
    </lineage>
</organism>
<evidence type="ECO:0000259" key="1">
    <source>
        <dbReference type="SMART" id="SM00849"/>
    </source>
</evidence>
<proteinExistence type="predicted"/>
<dbReference type="PANTHER" id="PTHR42663:SF6">
    <property type="entry name" value="HYDROLASE C777.06C-RELATED"/>
    <property type="match status" value="1"/>
</dbReference>
<comment type="caution">
    <text evidence="2">The sequence shown here is derived from an EMBL/GenBank/DDBJ whole genome shotgun (WGS) entry which is preliminary data.</text>
</comment>
<dbReference type="InterPro" id="IPR001279">
    <property type="entry name" value="Metallo-B-lactamas"/>
</dbReference>
<accession>A0ABS3KPW2</accession>
<gene>
    <name evidence="2" type="ORF">IAI61_10755</name>
</gene>
<reference evidence="2 3" key="1">
    <citation type="submission" date="2020-09" db="EMBL/GenBank/DDBJ databases">
        <title>Roseomonas.</title>
        <authorList>
            <person name="Zhu W."/>
        </authorList>
    </citation>
    <scope>NUCLEOTIDE SEQUENCE [LARGE SCALE GENOMIC DNA]</scope>
    <source>
        <strain evidence="2 3">573</strain>
    </source>
</reference>
<evidence type="ECO:0000313" key="2">
    <source>
        <dbReference type="EMBL" id="MBO1079513.1"/>
    </source>
</evidence>
<dbReference type="RefSeq" id="WP_207417157.1">
    <property type="nucleotide sequence ID" value="NZ_CP061177.1"/>
</dbReference>
<dbReference type="EMBL" id="JACTNG010000005">
    <property type="protein sequence ID" value="MBO1079513.1"/>
    <property type="molecule type" value="Genomic_DNA"/>
</dbReference>
<dbReference type="Gene3D" id="3.60.15.10">
    <property type="entry name" value="Ribonuclease Z/Hydroxyacylglutathione hydrolase-like"/>
    <property type="match status" value="1"/>
</dbReference>
<dbReference type="PANTHER" id="PTHR42663">
    <property type="entry name" value="HYDROLASE C777.06C-RELATED-RELATED"/>
    <property type="match status" value="1"/>
</dbReference>
<dbReference type="InterPro" id="IPR036866">
    <property type="entry name" value="RibonucZ/Hydroxyglut_hydro"/>
</dbReference>
<dbReference type="SUPFAM" id="SSF56281">
    <property type="entry name" value="Metallo-hydrolase/oxidoreductase"/>
    <property type="match status" value="1"/>
</dbReference>
<protein>
    <submittedName>
        <fullName evidence="2">MBL fold metallo-hydrolase</fullName>
    </submittedName>
</protein>
<dbReference type="Pfam" id="PF12706">
    <property type="entry name" value="Lactamase_B_2"/>
    <property type="match status" value="1"/>
</dbReference>